<organism evidence="1">
    <name type="scientific">Phaeomonas parva</name>
    <dbReference type="NCBI Taxonomy" id="124430"/>
    <lineage>
        <taxon>Eukaryota</taxon>
        <taxon>Sar</taxon>
        <taxon>Stramenopiles</taxon>
        <taxon>Ochrophyta</taxon>
        <taxon>Pinguiophyceae</taxon>
        <taxon>Pinguiochrysidales</taxon>
        <taxon>Pinguiochrysidaceae</taxon>
        <taxon>Phaeomonas</taxon>
    </lineage>
</organism>
<accession>A0A7S1U001</accession>
<dbReference type="AlphaFoldDB" id="A0A7S1U001"/>
<sequence length="102" mass="10495">MYALAHPDVHGLDVRLVNSDAAPSPCFPERGVTDGVIMELQSEGVDAGGAGADAVAVREAAAVASSGKAAAGAHAVGANTQVVGDCWMEVRAMMKRPQKFFR</sequence>
<gene>
    <name evidence="1" type="ORF">PPAR1163_LOCUS10511</name>
</gene>
<evidence type="ECO:0000313" key="1">
    <source>
        <dbReference type="EMBL" id="CAD9252148.1"/>
    </source>
</evidence>
<name>A0A7S1U001_9STRA</name>
<reference evidence="1" key="1">
    <citation type="submission" date="2021-01" db="EMBL/GenBank/DDBJ databases">
        <authorList>
            <person name="Corre E."/>
            <person name="Pelletier E."/>
            <person name="Niang G."/>
            <person name="Scheremetjew M."/>
            <person name="Finn R."/>
            <person name="Kale V."/>
            <person name="Holt S."/>
            <person name="Cochrane G."/>
            <person name="Meng A."/>
            <person name="Brown T."/>
            <person name="Cohen L."/>
        </authorList>
    </citation>
    <scope>NUCLEOTIDE SEQUENCE</scope>
    <source>
        <strain evidence="1">CCMP2877</strain>
    </source>
</reference>
<protein>
    <submittedName>
        <fullName evidence="1">Uncharacterized protein</fullName>
    </submittedName>
</protein>
<proteinExistence type="predicted"/>
<dbReference type="EMBL" id="HBGJ01016353">
    <property type="protein sequence ID" value="CAD9252148.1"/>
    <property type="molecule type" value="Transcribed_RNA"/>
</dbReference>